<feature type="domain" description="XS" evidence="2">
    <location>
        <begin position="807"/>
        <end position="936"/>
    </location>
</feature>
<dbReference type="AlphaFoldDB" id="A0AAV5LB94"/>
<evidence type="ECO:0000256" key="1">
    <source>
        <dbReference type="SAM" id="MobiDB-lite"/>
    </source>
</evidence>
<feature type="region of interest" description="Disordered" evidence="1">
    <location>
        <begin position="399"/>
        <end position="422"/>
    </location>
</feature>
<dbReference type="InterPro" id="IPR038588">
    <property type="entry name" value="XS_domain_sf"/>
</dbReference>
<name>A0AAV5LB94_9ROSI</name>
<accession>A0AAV5LB94</accession>
<evidence type="ECO:0000313" key="4">
    <source>
        <dbReference type="Proteomes" id="UP001054252"/>
    </source>
</evidence>
<gene>
    <name evidence="3" type="ORF">SLEP1_g42663</name>
</gene>
<evidence type="ECO:0000313" key="3">
    <source>
        <dbReference type="EMBL" id="GKV34282.1"/>
    </source>
</evidence>
<dbReference type="PANTHER" id="PTHR46619">
    <property type="entry name" value="RNA RECOGNITION MOTIF XS DOMAIN PROTEIN-RELATED"/>
    <property type="match status" value="1"/>
</dbReference>
<dbReference type="Gene3D" id="3.30.70.2890">
    <property type="entry name" value="XS domain"/>
    <property type="match status" value="1"/>
</dbReference>
<dbReference type="GO" id="GO:0031047">
    <property type="term" value="P:regulatory ncRNA-mediated gene silencing"/>
    <property type="evidence" value="ECO:0007669"/>
    <property type="project" value="InterPro"/>
</dbReference>
<reference evidence="3 4" key="1">
    <citation type="journal article" date="2021" name="Commun. Biol.">
        <title>The genome of Shorea leprosula (Dipterocarpaceae) highlights the ecological relevance of drought in aseasonal tropical rainforests.</title>
        <authorList>
            <person name="Ng K.K.S."/>
            <person name="Kobayashi M.J."/>
            <person name="Fawcett J.A."/>
            <person name="Hatakeyama M."/>
            <person name="Paape T."/>
            <person name="Ng C.H."/>
            <person name="Ang C.C."/>
            <person name="Tnah L.H."/>
            <person name="Lee C.T."/>
            <person name="Nishiyama T."/>
            <person name="Sese J."/>
            <person name="O'Brien M.J."/>
            <person name="Copetti D."/>
            <person name="Mohd Noor M.I."/>
            <person name="Ong R.C."/>
            <person name="Putra M."/>
            <person name="Sireger I.Z."/>
            <person name="Indrioko S."/>
            <person name="Kosugi Y."/>
            <person name="Izuno A."/>
            <person name="Isagi Y."/>
            <person name="Lee S.L."/>
            <person name="Shimizu K.K."/>
        </authorList>
    </citation>
    <scope>NUCLEOTIDE SEQUENCE [LARGE SCALE GENOMIC DNA]</scope>
    <source>
        <strain evidence="3">214</strain>
    </source>
</reference>
<comment type="caution">
    <text evidence="3">The sequence shown here is derived from an EMBL/GenBank/DDBJ whole genome shotgun (WGS) entry which is preliminary data.</text>
</comment>
<feature type="region of interest" description="Disordered" evidence="1">
    <location>
        <begin position="677"/>
        <end position="697"/>
    </location>
</feature>
<organism evidence="3 4">
    <name type="scientific">Rubroshorea leprosula</name>
    <dbReference type="NCBI Taxonomy" id="152421"/>
    <lineage>
        <taxon>Eukaryota</taxon>
        <taxon>Viridiplantae</taxon>
        <taxon>Streptophyta</taxon>
        <taxon>Embryophyta</taxon>
        <taxon>Tracheophyta</taxon>
        <taxon>Spermatophyta</taxon>
        <taxon>Magnoliopsida</taxon>
        <taxon>eudicotyledons</taxon>
        <taxon>Gunneridae</taxon>
        <taxon>Pentapetalae</taxon>
        <taxon>rosids</taxon>
        <taxon>malvids</taxon>
        <taxon>Malvales</taxon>
        <taxon>Dipterocarpaceae</taxon>
        <taxon>Rubroshorea</taxon>
    </lineage>
</organism>
<proteinExistence type="predicted"/>
<dbReference type="PANTHER" id="PTHR46619:SF4">
    <property type="entry name" value="XS DOMAIN-CONTAINING PROTEIN-RELATED"/>
    <property type="match status" value="1"/>
</dbReference>
<dbReference type="EMBL" id="BPVZ01000104">
    <property type="protein sequence ID" value="GKV34282.1"/>
    <property type="molecule type" value="Genomic_DNA"/>
</dbReference>
<dbReference type="Proteomes" id="UP001054252">
    <property type="component" value="Unassembled WGS sequence"/>
</dbReference>
<dbReference type="InterPro" id="IPR005380">
    <property type="entry name" value="XS_domain"/>
</dbReference>
<keyword evidence="4" id="KW-1185">Reference proteome</keyword>
<protein>
    <recommendedName>
        <fullName evidence="2">XS domain-containing protein</fullName>
    </recommendedName>
</protein>
<sequence length="967" mass="110402">MQSGRNEAHGTLPPAAMLQNRHMDEIDHDPYQGSGIEVVKQSLQRWRNVSPPVVDGPQGVLVRETRSGSIEKKEYARHYSSGRSKKERPRLPSYRHMHKIAHSEEEIVNRKCEYDPMDFEHGTSSRSKHVYRHNHGTSRIRKENHYLENRFVSVDGHAELSQKLMPVEDAEIRGSGQLPSDLGLIKYGKTGGSPPSSSKGMDIDPYEHEKLCHWDSVALDKLMPIESYEGEKHMFHSRDVSDSMMPASQSKDFARTSSSIARNEFPSSYRGNGAPLSLSGEYRRTSGEVAEPVGFSTYKQRVFADSVRKPTAARRNVTFYQRVAYSPVRADTEDYSYGKPGEMVIDDCRYPPEDLNRMLPPQTQVNHDHIMVDYGHDHITVDYGHRHISRPSILCHGANRIDGTHDSKGNSRKRSIWDHPSTQKQTISEYIDVNKSSASKQAGEYLGLGDNCLEFGRSENYGASHFEASQDLQASNFGRGAGPEFQKTRSHYSPLSKQDSEIERMDLKTQIMKEKEFHMYEASDRIIKRKYAAEEDLCRPSFKNAMPNKLTASQDFEGAYEGDEWVYEEMSYQQYSQILGTKEYRKVGSVYEEQDHRADLTSDDWYATEDSLVPAPRPGIRFFKDSGKFVKGNSRHHSLSWHASNHRDRRSNLQRQIKVWKRNDYYDEDQQANDCDISKDLANLPKSEPSEETEETEEFKQLVNEAFLKYSKMLNQTQTVRRRYKELGKAGSLFCIVCGRSYSKEFIDTQRLVNHAFMSHKVGLRAQHLGLHKAVCVLLGWDTTLPLDTVTWAPQVLPEAEAVAQKEDLILWPPIVVIHNISMSNNIPQEQKVIPMEGVLAYLRGKGFITGRVNVSLGRPADQSVMVVKFLGTFPGLANTEKLHKYFSEIKRGRVDFQRIISNDGKSSSGTKKGKEGNKMEEQLLYGYMAISEDLDKLDFNNRKWSVIKSRKEIQELANDPVKVDGR</sequence>
<dbReference type="Pfam" id="PF03468">
    <property type="entry name" value="XS"/>
    <property type="match status" value="1"/>
</dbReference>
<evidence type="ECO:0000259" key="2">
    <source>
        <dbReference type="Pfam" id="PF03468"/>
    </source>
</evidence>